<evidence type="ECO:0000256" key="3">
    <source>
        <dbReference type="SAM" id="Phobius"/>
    </source>
</evidence>
<evidence type="ECO:0000256" key="1">
    <source>
        <dbReference type="SAM" id="Coils"/>
    </source>
</evidence>
<keyword evidence="1" id="KW-0175">Coiled coil</keyword>
<gene>
    <name evidence="4" type="ORF">SAMN02910350_01289</name>
</gene>
<proteinExistence type="predicted"/>
<protein>
    <submittedName>
        <fullName evidence="4">Flagellar motility protein MotE, a chaperone for MotC folding</fullName>
    </submittedName>
</protein>
<sequence length="297" mass="33248">MADEAQVPEEVAAPAANTGDEKADKKAEKEAKKEAKKAEKERRKEAKKNGEVLPEDEERLGIGGGIIMAFVVLLIILIWLVIFAFLVKMDVGGFGSSILFPVLKDVPYVNQILPGIEEYLPQEVEDNPYSQYDTVEKAIERIKELETEVEQLKTAGNENSDYIAELEAASAELAEYKANEAAFEEIKEKFYEEVVFSENAPDINEYKTYYESIEPDNAAAIYKQVISQLQTDKEIEDYVKTYTSMKAKNAAAIFDEMTDDYDLVCEILQAMDASTRSSILSAMDAKNAAILTKMMEP</sequence>
<keyword evidence="4" id="KW-0966">Cell projection</keyword>
<keyword evidence="4" id="KW-0282">Flagellum</keyword>
<keyword evidence="3" id="KW-0812">Transmembrane</keyword>
<dbReference type="RefSeq" id="WP_028246928.1">
    <property type="nucleotide sequence ID" value="NZ_FMWK01000005.1"/>
</dbReference>
<name>A0A1G5RX88_PSEXY</name>
<feature type="coiled-coil region" evidence="1">
    <location>
        <begin position="135"/>
        <end position="186"/>
    </location>
</feature>
<reference evidence="4 5" key="1">
    <citation type="submission" date="2016-10" db="EMBL/GenBank/DDBJ databases">
        <authorList>
            <person name="de Groot N.N."/>
        </authorList>
    </citation>
    <scope>NUCLEOTIDE SEQUENCE [LARGE SCALE GENOMIC DNA]</scope>
    <source>
        <strain evidence="4 5">DSM 10317</strain>
    </source>
</reference>
<keyword evidence="3" id="KW-0472">Membrane</keyword>
<feature type="region of interest" description="Disordered" evidence="2">
    <location>
        <begin position="1"/>
        <end position="51"/>
    </location>
</feature>
<dbReference type="Proteomes" id="UP000199428">
    <property type="component" value="Unassembled WGS sequence"/>
</dbReference>
<evidence type="ECO:0000313" key="5">
    <source>
        <dbReference type="Proteomes" id="UP000199428"/>
    </source>
</evidence>
<dbReference type="AlphaFoldDB" id="A0A1G5RX88"/>
<evidence type="ECO:0000313" key="4">
    <source>
        <dbReference type="EMBL" id="SCZ78478.1"/>
    </source>
</evidence>
<dbReference type="EMBL" id="FMWK01000005">
    <property type="protein sequence ID" value="SCZ78478.1"/>
    <property type="molecule type" value="Genomic_DNA"/>
</dbReference>
<feature type="transmembrane region" description="Helical" evidence="3">
    <location>
        <begin position="62"/>
        <end position="87"/>
    </location>
</feature>
<keyword evidence="3" id="KW-1133">Transmembrane helix</keyword>
<feature type="compositionally biased region" description="Basic and acidic residues" evidence="2">
    <location>
        <begin position="19"/>
        <end position="50"/>
    </location>
</feature>
<organism evidence="4 5">
    <name type="scientific">Pseudobutyrivibrio xylanivorans</name>
    <dbReference type="NCBI Taxonomy" id="185007"/>
    <lineage>
        <taxon>Bacteria</taxon>
        <taxon>Bacillati</taxon>
        <taxon>Bacillota</taxon>
        <taxon>Clostridia</taxon>
        <taxon>Lachnospirales</taxon>
        <taxon>Lachnospiraceae</taxon>
        <taxon>Pseudobutyrivibrio</taxon>
    </lineage>
</organism>
<evidence type="ECO:0000256" key="2">
    <source>
        <dbReference type="SAM" id="MobiDB-lite"/>
    </source>
</evidence>
<accession>A0A1G5RX88</accession>
<dbReference type="SUPFAM" id="SSF158791">
    <property type="entry name" value="MgtE N-terminal domain-like"/>
    <property type="match status" value="1"/>
</dbReference>
<keyword evidence="4" id="KW-0969">Cilium</keyword>